<feature type="region of interest" description="Disordered" evidence="1">
    <location>
        <begin position="1"/>
        <end position="166"/>
    </location>
</feature>
<comment type="caution">
    <text evidence="2">The sequence shown here is derived from an EMBL/GenBank/DDBJ whole genome shotgun (WGS) entry which is preliminary data.</text>
</comment>
<evidence type="ECO:0000313" key="3">
    <source>
        <dbReference type="Proteomes" id="UP001244011"/>
    </source>
</evidence>
<evidence type="ECO:0000256" key="1">
    <source>
        <dbReference type="SAM" id="MobiDB-lite"/>
    </source>
</evidence>
<protein>
    <submittedName>
        <fullName evidence="2">Uncharacterized protein</fullName>
    </submittedName>
</protein>
<dbReference type="GeneID" id="85307774"/>
<sequence>MLSESQWPESNRKRGREDEHEDIAIGGTMGFTEHRSKRLQSLPLRMSPTSKRRSIPPNFPPPQPNNNPTLVRPHTITPSDSDSEDTNQASYRQDAHSDQPHVHNETWSASSFAMEPGPASGDMDMTDTWEPEPAPGLAPIYNPDGDHLRPGPSQPDPISPSINGRMPTPIHCSFAAQVRGNNWGGAAGNMMLAAGPMQQSQSNRISRREAYHGVGMLGHESIPRSLDGPTATAAVMADWTLVQNRRLPSPISENGGEDGSEHLGSPPGMILDSSMGHINCHGHQHPLLSSLPPRAISAMEMGSPLAANVPPRVATPNVVSEDPSGSPNGSAMEVDPSATSSPRKGHTRSRHTVNSWTLQAGMKKSFSIGYRADCDKCRMKVPGHFNHIIIS</sequence>
<dbReference type="EMBL" id="MU839007">
    <property type="protein sequence ID" value="KAK1767772.1"/>
    <property type="molecule type" value="Genomic_DNA"/>
</dbReference>
<feature type="compositionally biased region" description="Basic and acidic residues" evidence="1">
    <location>
        <begin position="93"/>
        <end position="104"/>
    </location>
</feature>
<reference evidence="2" key="1">
    <citation type="submission" date="2023-06" db="EMBL/GenBank/DDBJ databases">
        <title>Genome-scale phylogeny and comparative genomics of the fungal order Sordariales.</title>
        <authorList>
            <consortium name="Lawrence Berkeley National Laboratory"/>
            <person name="Hensen N."/>
            <person name="Bonometti L."/>
            <person name="Westerberg I."/>
            <person name="Brannstrom I.O."/>
            <person name="Guillou S."/>
            <person name="Cros-Aarteil S."/>
            <person name="Calhoun S."/>
            <person name="Haridas S."/>
            <person name="Kuo A."/>
            <person name="Mondo S."/>
            <person name="Pangilinan J."/>
            <person name="Riley R."/>
            <person name="Labutti K."/>
            <person name="Andreopoulos B."/>
            <person name="Lipzen A."/>
            <person name="Chen C."/>
            <person name="Yanf M."/>
            <person name="Daum C."/>
            <person name="Ng V."/>
            <person name="Clum A."/>
            <person name="Steindorff A."/>
            <person name="Ohm R."/>
            <person name="Martin F."/>
            <person name="Silar P."/>
            <person name="Natvig D."/>
            <person name="Lalanne C."/>
            <person name="Gautier V."/>
            <person name="Ament-Velasquez S.L."/>
            <person name="Kruys A."/>
            <person name="Hutchinson M.I."/>
            <person name="Powell A.J."/>
            <person name="Barry K."/>
            <person name="Miller A.N."/>
            <person name="Grigoriev I.V."/>
            <person name="Debuchy R."/>
            <person name="Gladieux P."/>
            <person name="Thoren M.H."/>
            <person name="Johannesson H."/>
        </authorList>
    </citation>
    <scope>NUCLEOTIDE SEQUENCE</scope>
    <source>
        <strain evidence="2">8032-3</strain>
    </source>
</reference>
<feature type="compositionally biased region" description="Polar residues" evidence="1">
    <location>
        <begin position="76"/>
        <end position="91"/>
    </location>
</feature>
<name>A0AAJ0FHJ1_9PEZI</name>
<evidence type="ECO:0000313" key="2">
    <source>
        <dbReference type="EMBL" id="KAK1767772.1"/>
    </source>
</evidence>
<dbReference type="AlphaFoldDB" id="A0AAJ0FHJ1"/>
<dbReference type="Proteomes" id="UP001244011">
    <property type="component" value="Unassembled WGS sequence"/>
</dbReference>
<feature type="region of interest" description="Disordered" evidence="1">
    <location>
        <begin position="315"/>
        <end position="354"/>
    </location>
</feature>
<dbReference type="RefSeq" id="XP_060283985.1">
    <property type="nucleotide sequence ID" value="XM_060424587.1"/>
</dbReference>
<gene>
    <name evidence="2" type="ORF">QBC33DRAFT_450975</name>
</gene>
<organism evidence="2 3">
    <name type="scientific">Phialemonium atrogriseum</name>
    <dbReference type="NCBI Taxonomy" id="1093897"/>
    <lineage>
        <taxon>Eukaryota</taxon>
        <taxon>Fungi</taxon>
        <taxon>Dikarya</taxon>
        <taxon>Ascomycota</taxon>
        <taxon>Pezizomycotina</taxon>
        <taxon>Sordariomycetes</taxon>
        <taxon>Sordariomycetidae</taxon>
        <taxon>Cephalothecales</taxon>
        <taxon>Cephalothecaceae</taxon>
        <taxon>Phialemonium</taxon>
    </lineage>
</organism>
<accession>A0AAJ0FHJ1</accession>
<feature type="region of interest" description="Disordered" evidence="1">
    <location>
        <begin position="247"/>
        <end position="268"/>
    </location>
</feature>
<proteinExistence type="predicted"/>
<keyword evidence="3" id="KW-1185">Reference proteome</keyword>